<organism evidence="3 4">
    <name type="scientific">Thraustotheca clavata</name>
    <dbReference type="NCBI Taxonomy" id="74557"/>
    <lineage>
        <taxon>Eukaryota</taxon>
        <taxon>Sar</taxon>
        <taxon>Stramenopiles</taxon>
        <taxon>Oomycota</taxon>
        <taxon>Saprolegniomycetes</taxon>
        <taxon>Saprolegniales</taxon>
        <taxon>Achlyaceae</taxon>
        <taxon>Thraustotheca</taxon>
    </lineage>
</organism>
<evidence type="ECO:0000313" key="3">
    <source>
        <dbReference type="EMBL" id="OQR97212.1"/>
    </source>
</evidence>
<evidence type="ECO:0000256" key="2">
    <source>
        <dbReference type="SAM" id="SignalP"/>
    </source>
</evidence>
<keyword evidence="2" id="KW-0732">Signal</keyword>
<feature type="region of interest" description="Disordered" evidence="1">
    <location>
        <begin position="113"/>
        <end position="167"/>
    </location>
</feature>
<evidence type="ECO:0000313" key="4">
    <source>
        <dbReference type="Proteomes" id="UP000243217"/>
    </source>
</evidence>
<evidence type="ECO:0000256" key="1">
    <source>
        <dbReference type="SAM" id="MobiDB-lite"/>
    </source>
</evidence>
<dbReference type="Proteomes" id="UP000243217">
    <property type="component" value="Unassembled WGS sequence"/>
</dbReference>
<protein>
    <submittedName>
        <fullName evidence="3">Uncharacterized protein</fullName>
    </submittedName>
</protein>
<name>A0A1V9ZGT8_9STRA</name>
<dbReference type="OrthoDB" id="71909at2759"/>
<dbReference type="AlphaFoldDB" id="A0A1V9ZGT8"/>
<feature type="signal peptide" evidence="2">
    <location>
        <begin position="1"/>
        <end position="15"/>
    </location>
</feature>
<gene>
    <name evidence="3" type="ORF">THRCLA_07043</name>
</gene>
<comment type="caution">
    <text evidence="3">The sequence shown here is derived from an EMBL/GenBank/DDBJ whole genome shotgun (WGS) entry which is preliminary data.</text>
</comment>
<feature type="chain" id="PRO_5012076904" evidence="2">
    <location>
        <begin position="16"/>
        <end position="167"/>
    </location>
</feature>
<feature type="compositionally biased region" description="Basic residues" evidence="1">
    <location>
        <begin position="119"/>
        <end position="129"/>
    </location>
</feature>
<dbReference type="EMBL" id="JNBS01001925">
    <property type="protein sequence ID" value="OQR97212.1"/>
    <property type="molecule type" value="Genomic_DNA"/>
</dbReference>
<reference evidence="3 4" key="1">
    <citation type="journal article" date="2014" name="Genome Biol. Evol.">
        <title>The secreted proteins of Achlya hypogyna and Thraustotheca clavata identify the ancestral oomycete secretome and reveal gene acquisitions by horizontal gene transfer.</title>
        <authorList>
            <person name="Misner I."/>
            <person name="Blouin N."/>
            <person name="Leonard G."/>
            <person name="Richards T.A."/>
            <person name="Lane C.E."/>
        </authorList>
    </citation>
    <scope>NUCLEOTIDE SEQUENCE [LARGE SCALE GENOMIC DNA]</scope>
    <source>
        <strain evidence="3 4">ATCC 34112</strain>
    </source>
</reference>
<feature type="compositionally biased region" description="Basic and acidic residues" evidence="1">
    <location>
        <begin position="130"/>
        <end position="140"/>
    </location>
</feature>
<accession>A0A1V9ZGT8</accession>
<feature type="compositionally biased region" description="Basic residues" evidence="1">
    <location>
        <begin position="146"/>
        <end position="167"/>
    </location>
</feature>
<proteinExistence type="predicted"/>
<sequence>MSMSSLSAFLSASGALAPASAPGNSIISERKTILSAFTSLDLQLQTGTNGEVVVKSSARDLLEQRKREKAQEEMNERQIALAKEMKKQIPETALTQAVGAFATENDEYYAPKAATANKKGGRNVSRRARMKNERGKEKSENYSGKVKNRTSQHVKRQERKEKYKRVY</sequence>
<keyword evidence="4" id="KW-1185">Reference proteome</keyword>